<dbReference type="InterPro" id="IPR017850">
    <property type="entry name" value="Alkaline_phosphatase_core_sf"/>
</dbReference>
<dbReference type="EMBL" id="UYJE01008118">
    <property type="protein sequence ID" value="VDI61267.1"/>
    <property type="molecule type" value="Genomic_DNA"/>
</dbReference>
<feature type="non-terminal residue" evidence="1">
    <location>
        <position position="1"/>
    </location>
</feature>
<dbReference type="PANTHER" id="PTHR10974">
    <property type="entry name" value="FI08016P-RELATED"/>
    <property type="match status" value="1"/>
</dbReference>
<evidence type="ECO:0000313" key="1">
    <source>
        <dbReference type="EMBL" id="VDI61267.1"/>
    </source>
</evidence>
<dbReference type="GO" id="GO:0005615">
    <property type="term" value="C:extracellular space"/>
    <property type="evidence" value="ECO:0007669"/>
    <property type="project" value="TreeGrafter"/>
</dbReference>
<dbReference type="Proteomes" id="UP000596742">
    <property type="component" value="Unassembled WGS sequence"/>
</dbReference>
<dbReference type="Pfam" id="PF02995">
    <property type="entry name" value="DUF229"/>
    <property type="match status" value="1"/>
</dbReference>
<accession>A0A8B6GAR1</accession>
<dbReference type="AlphaFoldDB" id="A0A8B6GAR1"/>
<evidence type="ECO:0008006" key="3">
    <source>
        <dbReference type="Google" id="ProtNLM"/>
    </source>
</evidence>
<reference evidence="1" key="1">
    <citation type="submission" date="2018-11" db="EMBL/GenBank/DDBJ databases">
        <authorList>
            <person name="Alioto T."/>
            <person name="Alioto T."/>
        </authorList>
    </citation>
    <scope>NUCLEOTIDE SEQUENCE</scope>
</reference>
<organism evidence="1 2">
    <name type="scientific">Mytilus galloprovincialis</name>
    <name type="common">Mediterranean mussel</name>
    <dbReference type="NCBI Taxonomy" id="29158"/>
    <lineage>
        <taxon>Eukaryota</taxon>
        <taxon>Metazoa</taxon>
        <taxon>Spiralia</taxon>
        <taxon>Lophotrochozoa</taxon>
        <taxon>Mollusca</taxon>
        <taxon>Bivalvia</taxon>
        <taxon>Autobranchia</taxon>
        <taxon>Pteriomorphia</taxon>
        <taxon>Mytilida</taxon>
        <taxon>Mytiloidea</taxon>
        <taxon>Mytilidae</taxon>
        <taxon>Mytilinae</taxon>
        <taxon>Mytilus</taxon>
    </lineage>
</organism>
<dbReference type="PANTHER" id="PTHR10974:SF1">
    <property type="entry name" value="FI08016P-RELATED"/>
    <property type="match status" value="1"/>
</dbReference>
<dbReference type="SUPFAM" id="SSF53649">
    <property type="entry name" value="Alkaline phosphatase-like"/>
    <property type="match status" value="1"/>
</dbReference>
<protein>
    <recommendedName>
        <fullName evidence="3">Sulfatase N-terminal domain-containing protein</fullName>
    </recommendedName>
</protein>
<dbReference type="InterPro" id="IPR004245">
    <property type="entry name" value="DUF229"/>
</dbReference>
<gene>
    <name evidence="1" type="ORF">MGAL_10B027024</name>
</gene>
<comment type="caution">
    <text evidence="1">The sequence shown here is derived from an EMBL/GenBank/DDBJ whole genome shotgun (WGS) entry which is preliminary data.</text>
</comment>
<dbReference type="Gene3D" id="3.40.720.10">
    <property type="entry name" value="Alkaline Phosphatase, subunit A"/>
    <property type="match status" value="1"/>
</dbReference>
<proteinExistence type="predicted"/>
<evidence type="ECO:0000313" key="2">
    <source>
        <dbReference type="Proteomes" id="UP000596742"/>
    </source>
</evidence>
<sequence>KTLQESILSVRRIPVLYKEVYFRGYIDCYAEDWAPYLEPCIAKYPNYTHYFRSIILAQDNKDLQLCSETKKHINLSNNSICIGNEFKHNIIFKYTKQCIEKYNKKRKYVFMWNKNISHHNPYSSTAADEDTKQYILWMNSTGNLKNTVLVIMSDQGPRSGQFVETDFGRMTSNYPLLSIYIPHYVKKAFPTIAKILNNNKAD</sequence>
<keyword evidence="2" id="KW-1185">Reference proteome</keyword>
<name>A0A8B6GAR1_MYTGA</name>
<dbReference type="OrthoDB" id="413313at2759"/>